<gene>
    <name evidence="1" type="ORF">CHK_1518</name>
</gene>
<dbReference type="EMBL" id="LAYJ01000088">
    <property type="protein sequence ID" value="KKI51131.1"/>
    <property type="molecule type" value="Genomic_DNA"/>
</dbReference>
<dbReference type="Proteomes" id="UP000034076">
    <property type="component" value="Unassembled WGS sequence"/>
</dbReference>
<protein>
    <submittedName>
        <fullName evidence="1">Uncharacterized protein</fullName>
    </submittedName>
</protein>
<name>A0A0M2NJI8_9FIRM</name>
<reference evidence="1 2" key="1">
    <citation type="submission" date="2015-04" db="EMBL/GenBank/DDBJ databases">
        <title>Draft genome sequence of bacteremic isolate Catabacter hongkongensis type strain HKU16T.</title>
        <authorList>
            <person name="Lau S.K."/>
            <person name="Teng J.L."/>
            <person name="Huang Y."/>
            <person name="Curreem S.O."/>
            <person name="Tsui S.K."/>
            <person name="Woo P.C."/>
        </authorList>
    </citation>
    <scope>NUCLEOTIDE SEQUENCE [LARGE SCALE GENOMIC DNA]</scope>
    <source>
        <strain evidence="1 2">HKU16</strain>
    </source>
</reference>
<dbReference type="AlphaFoldDB" id="A0A0M2NJI8"/>
<comment type="caution">
    <text evidence="1">The sequence shown here is derived from an EMBL/GenBank/DDBJ whole genome shotgun (WGS) entry which is preliminary data.</text>
</comment>
<dbReference type="STRING" id="270498.CHK_1518"/>
<proteinExistence type="predicted"/>
<accession>A0A0M2NJI8</accession>
<evidence type="ECO:0000313" key="1">
    <source>
        <dbReference type="EMBL" id="KKI51131.1"/>
    </source>
</evidence>
<keyword evidence="2" id="KW-1185">Reference proteome</keyword>
<organism evidence="1 2">
    <name type="scientific">Christensenella hongkongensis</name>
    <dbReference type="NCBI Taxonomy" id="270498"/>
    <lineage>
        <taxon>Bacteria</taxon>
        <taxon>Bacillati</taxon>
        <taxon>Bacillota</taxon>
        <taxon>Clostridia</taxon>
        <taxon>Christensenellales</taxon>
        <taxon>Christensenellaceae</taxon>
        <taxon>Christensenella</taxon>
    </lineage>
</organism>
<sequence length="38" mass="4315">MALKHTLVIRYTLIAASQMVTQVTLQETLAANIFMYTE</sequence>
<evidence type="ECO:0000313" key="2">
    <source>
        <dbReference type="Proteomes" id="UP000034076"/>
    </source>
</evidence>